<dbReference type="Gene3D" id="3.40.50.720">
    <property type="entry name" value="NAD(P)-binding Rossmann-like Domain"/>
    <property type="match status" value="1"/>
</dbReference>
<accession>A0ABT8W184</accession>
<evidence type="ECO:0000256" key="1">
    <source>
        <dbReference type="ARBA" id="ARBA00009353"/>
    </source>
</evidence>
<dbReference type="SUPFAM" id="SSF51735">
    <property type="entry name" value="NAD(P)-binding Rossmann-fold domains"/>
    <property type="match status" value="1"/>
</dbReference>
<gene>
    <name evidence="4" type="ORF">QVZ43_09795</name>
</gene>
<evidence type="ECO:0000259" key="3">
    <source>
        <dbReference type="Pfam" id="PF08338"/>
    </source>
</evidence>
<sequence>MSQRILLTGGTGFIGQQLCPTLLEQGYELTVLSRQPAKSVMSLCGPVETTRDLNQLRNHRGFNAIINLAGEGIADKRWSDARKKALRDSRIGLTETLVDVARSWETPPAVMVSGSAVGFYGNQDDQAVTEDTPPRDEFTHQLCRDWENAALQLSEQGVRVCLSRTGIVAGPGGGFLQRMVLPFKLGLGGKLGHGQQYMPWIHRADVVAALVWMLDNPDASGPYNVVSPNPVTNEEFTRTLGDALNRPTVIPAPAVALKLGLGEMSRLLLTGQKALPERLLKEGFSFQFPELGAALADCLRKES</sequence>
<dbReference type="InterPro" id="IPR010099">
    <property type="entry name" value="SDR39U1"/>
</dbReference>
<dbReference type="InterPro" id="IPR001509">
    <property type="entry name" value="Epimerase_deHydtase"/>
</dbReference>
<dbReference type="CDD" id="cd05242">
    <property type="entry name" value="SDR_a8"/>
    <property type="match status" value="1"/>
</dbReference>
<keyword evidence="5" id="KW-1185">Reference proteome</keyword>
<protein>
    <submittedName>
        <fullName evidence="4">TIGR01777 family oxidoreductase</fullName>
    </submittedName>
</protein>
<dbReference type="Pfam" id="PF08338">
    <property type="entry name" value="DUF1731"/>
    <property type="match status" value="1"/>
</dbReference>
<name>A0ABT8W184_9GAMM</name>
<evidence type="ECO:0000259" key="2">
    <source>
        <dbReference type="Pfam" id="PF01370"/>
    </source>
</evidence>
<dbReference type="InterPro" id="IPR013549">
    <property type="entry name" value="DUF1731"/>
</dbReference>
<feature type="domain" description="NAD-dependent epimerase/dehydratase" evidence="2">
    <location>
        <begin position="5"/>
        <end position="225"/>
    </location>
</feature>
<dbReference type="RefSeq" id="WP_302909789.1">
    <property type="nucleotide sequence ID" value="NZ_JAUMIS010000002.1"/>
</dbReference>
<dbReference type="Pfam" id="PF01370">
    <property type="entry name" value="Epimerase"/>
    <property type="match status" value="1"/>
</dbReference>
<evidence type="ECO:0000313" key="5">
    <source>
        <dbReference type="Proteomes" id="UP001168640"/>
    </source>
</evidence>
<dbReference type="InterPro" id="IPR036291">
    <property type="entry name" value="NAD(P)-bd_dom_sf"/>
</dbReference>
<comment type="caution">
    <text evidence="4">The sequence shown here is derived from an EMBL/GenBank/DDBJ whole genome shotgun (WGS) entry which is preliminary data.</text>
</comment>
<feature type="domain" description="DUF1731" evidence="3">
    <location>
        <begin position="252"/>
        <end position="297"/>
    </location>
</feature>
<comment type="similarity">
    <text evidence="1">Belongs to the NAD(P)-dependent epimerase/dehydratase family. SDR39U1 subfamily.</text>
</comment>
<dbReference type="EMBL" id="JAUMIS010000002">
    <property type="protein sequence ID" value="MDO3722015.1"/>
    <property type="molecule type" value="Genomic_DNA"/>
</dbReference>
<reference evidence="4" key="1">
    <citation type="submission" date="2023-07" db="EMBL/GenBank/DDBJ databases">
        <title>Marinobacter sp. chi1 genome sequencing and assembly.</title>
        <authorList>
            <person name="Park S."/>
        </authorList>
    </citation>
    <scope>NUCLEOTIDE SEQUENCE</scope>
    <source>
        <strain evidence="4">Chi1</strain>
    </source>
</reference>
<proteinExistence type="inferred from homology"/>
<dbReference type="NCBIfam" id="TIGR01777">
    <property type="entry name" value="yfcH"/>
    <property type="match status" value="1"/>
</dbReference>
<dbReference type="PANTHER" id="PTHR11092">
    <property type="entry name" value="SUGAR NUCLEOTIDE EPIMERASE RELATED"/>
    <property type="match status" value="1"/>
</dbReference>
<evidence type="ECO:0000313" key="4">
    <source>
        <dbReference type="EMBL" id="MDO3722015.1"/>
    </source>
</evidence>
<organism evidence="4 5">
    <name type="scientific">Marinobacter suaedae</name>
    <dbReference type="NCBI Taxonomy" id="3057675"/>
    <lineage>
        <taxon>Bacteria</taxon>
        <taxon>Pseudomonadati</taxon>
        <taxon>Pseudomonadota</taxon>
        <taxon>Gammaproteobacteria</taxon>
        <taxon>Pseudomonadales</taxon>
        <taxon>Marinobacteraceae</taxon>
        <taxon>Marinobacter</taxon>
    </lineage>
</organism>
<dbReference type="Proteomes" id="UP001168640">
    <property type="component" value="Unassembled WGS sequence"/>
</dbReference>
<dbReference type="PANTHER" id="PTHR11092:SF0">
    <property type="entry name" value="EPIMERASE FAMILY PROTEIN SDR39U1"/>
    <property type="match status" value="1"/>
</dbReference>